<reference evidence="2 3" key="1">
    <citation type="submission" date="2019-03" db="EMBL/GenBank/DDBJ databases">
        <title>First draft genome of Liparis tanakae, snailfish: a comprehensive survey of snailfish specific genes.</title>
        <authorList>
            <person name="Kim W."/>
            <person name="Song I."/>
            <person name="Jeong J.-H."/>
            <person name="Kim D."/>
            <person name="Kim S."/>
            <person name="Ryu S."/>
            <person name="Song J.Y."/>
            <person name="Lee S.K."/>
        </authorList>
    </citation>
    <scope>NUCLEOTIDE SEQUENCE [LARGE SCALE GENOMIC DNA]</scope>
    <source>
        <tissue evidence="2">Muscle</tissue>
    </source>
</reference>
<protein>
    <submittedName>
        <fullName evidence="2">Uncharacterized protein</fullName>
    </submittedName>
</protein>
<comment type="caution">
    <text evidence="2">The sequence shown here is derived from an EMBL/GenBank/DDBJ whole genome shotgun (WGS) entry which is preliminary data.</text>
</comment>
<dbReference type="OrthoDB" id="10614628at2759"/>
<dbReference type="EMBL" id="SRLO01000332">
    <property type="protein sequence ID" value="TNN60549.1"/>
    <property type="molecule type" value="Genomic_DNA"/>
</dbReference>
<dbReference type="AlphaFoldDB" id="A0A4Z2H465"/>
<gene>
    <name evidence="2" type="ORF">EYF80_029272</name>
</gene>
<proteinExistence type="predicted"/>
<organism evidence="2 3">
    <name type="scientific">Liparis tanakae</name>
    <name type="common">Tanaka's snailfish</name>
    <dbReference type="NCBI Taxonomy" id="230148"/>
    <lineage>
        <taxon>Eukaryota</taxon>
        <taxon>Metazoa</taxon>
        <taxon>Chordata</taxon>
        <taxon>Craniata</taxon>
        <taxon>Vertebrata</taxon>
        <taxon>Euteleostomi</taxon>
        <taxon>Actinopterygii</taxon>
        <taxon>Neopterygii</taxon>
        <taxon>Teleostei</taxon>
        <taxon>Neoteleostei</taxon>
        <taxon>Acanthomorphata</taxon>
        <taxon>Eupercaria</taxon>
        <taxon>Perciformes</taxon>
        <taxon>Cottioidei</taxon>
        <taxon>Cottales</taxon>
        <taxon>Liparidae</taxon>
        <taxon>Liparis</taxon>
    </lineage>
</organism>
<evidence type="ECO:0000313" key="3">
    <source>
        <dbReference type="Proteomes" id="UP000314294"/>
    </source>
</evidence>
<name>A0A4Z2H465_9TELE</name>
<sequence length="200" mass="22052">MTSRGRKKPTQICRDRTRILVRLYALFQKTREQKDSPPRSGFTWAKMNSGRARRAETNQTPRQVLGLGDLHDSNVAVHANAGEQEHAAEEVDFVDRRHHFAEADANVPALDGVEGPEGQRAQEEEVGQRQVEQVHVGHGFQAVAHGGVDPNHHEVAHGAEEEDDPEERRHSGLVGSGEKLKNGSFGPAGETEKTRLAPGR</sequence>
<keyword evidence="3" id="KW-1185">Reference proteome</keyword>
<feature type="compositionally biased region" description="Basic and acidic residues" evidence="1">
    <location>
        <begin position="150"/>
        <end position="159"/>
    </location>
</feature>
<evidence type="ECO:0000313" key="2">
    <source>
        <dbReference type="EMBL" id="TNN60549.1"/>
    </source>
</evidence>
<accession>A0A4Z2H465</accession>
<dbReference type="Proteomes" id="UP000314294">
    <property type="component" value="Unassembled WGS sequence"/>
</dbReference>
<feature type="region of interest" description="Disordered" evidence="1">
    <location>
        <begin position="31"/>
        <end position="59"/>
    </location>
</feature>
<feature type="compositionally biased region" description="Basic and acidic residues" evidence="1">
    <location>
        <begin position="190"/>
        <end position="200"/>
    </location>
</feature>
<feature type="region of interest" description="Disordered" evidence="1">
    <location>
        <begin position="104"/>
        <end position="131"/>
    </location>
</feature>
<feature type="region of interest" description="Disordered" evidence="1">
    <location>
        <begin position="143"/>
        <end position="200"/>
    </location>
</feature>
<evidence type="ECO:0000256" key="1">
    <source>
        <dbReference type="SAM" id="MobiDB-lite"/>
    </source>
</evidence>